<feature type="cross-link" description="Glycyl lysine isopeptide (Lys-Gly) (interchain with G-Cter in SUMO2)" evidence="8">
    <location>
        <position position="298"/>
    </location>
</feature>
<evidence type="ECO:0000256" key="6">
    <source>
        <dbReference type="PIRSR" id="PIRSR630616-1"/>
    </source>
</evidence>
<keyword evidence="11" id="KW-1185">Reference proteome</keyword>
<dbReference type="SUPFAM" id="SSF56112">
    <property type="entry name" value="Protein kinase-like (PK-like)"/>
    <property type="match status" value="1"/>
</dbReference>
<evidence type="ECO:0000313" key="10">
    <source>
        <dbReference type="EMBL" id="OHT03828.1"/>
    </source>
</evidence>
<dbReference type="InterPro" id="IPR008271">
    <property type="entry name" value="Ser/Thr_kinase_AS"/>
</dbReference>
<evidence type="ECO:0000313" key="11">
    <source>
        <dbReference type="Proteomes" id="UP000179807"/>
    </source>
</evidence>
<keyword evidence="2" id="KW-0808">Transferase</keyword>
<proteinExistence type="predicted"/>
<sequence length="615" mass="70406">MSKRSGAFNNYQVIMLISEGASSRVYLALHKVLNIEVSLKLIPVNTELNPSKNEQNIQKSNVNEISTIQTEKEPKIERQIIFHNTEMKSNEKLNNNQEMTYNEQFAHSMKEFSSIKAISKCDMKSISNDDGNPHNNCYEENQIPEMNELTSESIILRSLTHNNVISFFDAFFVDSSELGGLEKDFSNYCTNGDDAKFPSMFYVIVLEYAGNGTIASLVNDIVAINFCSKNVSQNREKDSASIGNIRKTGQFEVNRYKLNNPQSDFYIIGENRTREFFCQIADALTYIHSTGILHRDIKAENILIDNDYNIKISDFGFAINRDAFNHSNQIELNQNDISKCELKKSENERHDISQSDGENLRKTNDVAFVGSPLYVSPEVALKITCNEVSDVWSLGVLLYYMVYGEFPFYDSNVNSILNKIVYNDVKFPQLDRVIDNQQQKEKPNSDNDFNNININTSRFDQINDLISRMLTKNWKNRITLKEIKLHPWLNEKVGFSQHIPTFVSDISVYEFLEAKGIPKQEMIDRLAEKSAEHEALYRITKKKLSEMTKRKACVGIPSTKPIRRQSLKRWSEVGIPEAPHELIRSKTGSQAKICIPKVKRRLSTGKIMQLSPAPM</sequence>
<dbReference type="Pfam" id="PF00069">
    <property type="entry name" value="Pkinase"/>
    <property type="match status" value="2"/>
</dbReference>
<protein>
    <recommendedName>
        <fullName evidence="9">Protein kinase domain-containing protein</fullName>
    </recommendedName>
</protein>
<dbReference type="GO" id="GO:0004674">
    <property type="term" value="F:protein serine/threonine kinase activity"/>
    <property type="evidence" value="ECO:0007669"/>
    <property type="project" value="UniProtKB-KW"/>
</dbReference>
<dbReference type="EMBL" id="MLAK01000815">
    <property type="protein sequence ID" value="OHT03828.1"/>
    <property type="molecule type" value="Genomic_DNA"/>
</dbReference>
<dbReference type="PROSITE" id="PS50011">
    <property type="entry name" value="PROTEIN_KINASE_DOM"/>
    <property type="match status" value="1"/>
</dbReference>
<evidence type="ECO:0000256" key="2">
    <source>
        <dbReference type="ARBA" id="ARBA00022679"/>
    </source>
</evidence>
<organism evidence="10 11">
    <name type="scientific">Tritrichomonas foetus</name>
    <dbReference type="NCBI Taxonomy" id="1144522"/>
    <lineage>
        <taxon>Eukaryota</taxon>
        <taxon>Metamonada</taxon>
        <taxon>Parabasalia</taxon>
        <taxon>Tritrichomonadida</taxon>
        <taxon>Tritrichomonadidae</taxon>
        <taxon>Tritrichomonas</taxon>
    </lineage>
</organism>
<evidence type="ECO:0000256" key="8">
    <source>
        <dbReference type="PIRSR" id="PIRSR630616-3"/>
    </source>
</evidence>
<dbReference type="Gene3D" id="1.10.510.10">
    <property type="entry name" value="Transferase(Phosphotransferase) domain 1"/>
    <property type="match status" value="1"/>
</dbReference>
<dbReference type="Proteomes" id="UP000179807">
    <property type="component" value="Unassembled WGS sequence"/>
</dbReference>
<keyword evidence="5 7" id="KW-0067">ATP-binding</keyword>
<feature type="domain" description="Protein kinase" evidence="9">
    <location>
        <begin position="11"/>
        <end position="489"/>
    </location>
</feature>
<dbReference type="RefSeq" id="XP_068356964.1">
    <property type="nucleotide sequence ID" value="XM_068490150.1"/>
</dbReference>
<dbReference type="AlphaFoldDB" id="A0A1J4K259"/>
<evidence type="ECO:0000256" key="1">
    <source>
        <dbReference type="ARBA" id="ARBA00022527"/>
    </source>
</evidence>
<gene>
    <name evidence="10" type="ORF">TRFO_01527</name>
</gene>
<reference evidence="10" key="1">
    <citation type="submission" date="2016-10" db="EMBL/GenBank/DDBJ databases">
        <authorList>
            <person name="Benchimol M."/>
            <person name="Almeida L.G."/>
            <person name="Vasconcelos A.T."/>
            <person name="Perreira-Neves A."/>
            <person name="Rosa I.A."/>
            <person name="Tasca T."/>
            <person name="Bogo M.R."/>
            <person name="de Souza W."/>
        </authorList>
    </citation>
    <scope>NUCLEOTIDE SEQUENCE [LARGE SCALE GENOMIC DNA]</scope>
    <source>
        <strain evidence="10">K</strain>
    </source>
</reference>
<evidence type="ECO:0000259" key="9">
    <source>
        <dbReference type="PROSITE" id="PS50011"/>
    </source>
</evidence>
<feature type="active site" description="Proton acceptor" evidence="6">
    <location>
        <position position="296"/>
    </location>
</feature>
<evidence type="ECO:0000256" key="4">
    <source>
        <dbReference type="ARBA" id="ARBA00022777"/>
    </source>
</evidence>
<dbReference type="GO" id="GO:0005524">
    <property type="term" value="F:ATP binding"/>
    <property type="evidence" value="ECO:0007669"/>
    <property type="project" value="UniProtKB-KW"/>
</dbReference>
<evidence type="ECO:0000256" key="3">
    <source>
        <dbReference type="ARBA" id="ARBA00022741"/>
    </source>
</evidence>
<dbReference type="SMART" id="SM00220">
    <property type="entry name" value="S_TKc"/>
    <property type="match status" value="1"/>
</dbReference>
<feature type="binding site" evidence="7">
    <location>
        <begin position="300"/>
        <end position="301"/>
    </location>
    <ligand>
        <name>ATP</name>
        <dbReference type="ChEBI" id="CHEBI:30616"/>
    </ligand>
</feature>
<name>A0A1J4K259_9EUKA</name>
<evidence type="ECO:0000256" key="7">
    <source>
        <dbReference type="PIRSR" id="PIRSR630616-2"/>
    </source>
</evidence>
<dbReference type="InterPro" id="IPR000719">
    <property type="entry name" value="Prot_kinase_dom"/>
</dbReference>
<dbReference type="GeneID" id="94824854"/>
<dbReference type="Gene3D" id="3.30.200.20">
    <property type="entry name" value="Phosphorylase Kinase, domain 1"/>
    <property type="match status" value="1"/>
</dbReference>
<evidence type="ECO:0000256" key="5">
    <source>
        <dbReference type="ARBA" id="ARBA00022840"/>
    </source>
</evidence>
<dbReference type="PROSITE" id="PS00108">
    <property type="entry name" value="PROTEIN_KINASE_ST"/>
    <property type="match status" value="1"/>
</dbReference>
<dbReference type="VEuPathDB" id="TrichDB:TRFO_01527"/>
<keyword evidence="1" id="KW-0723">Serine/threonine-protein kinase</keyword>
<feature type="binding site" evidence="7">
    <location>
        <position position="314"/>
    </location>
    <ligand>
        <name>ATP</name>
        <dbReference type="ChEBI" id="CHEBI:30616"/>
    </ligand>
</feature>
<comment type="caution">
    <text evidence="10">The sequence shown here is derived from an EMBL/GenBank/DDBJ whole genome shotgun (WGS) entry which is preliminary data.</text>
</comment>
<keyword evidence="4" id="KW-0418">Kinase</keyword>
<dbReference type="PANTHER" id="PTHR24350">
    <property type="entry name" value="SERINE/THREONINE-PROTEIN KINASE IAL-RELATED"/>
    <property type="match status" value="1"/>
</dbReference>
<accession>A0A1J4K259</accession>
<keyword evidence="3 7" id="KW-0547">Nucleotide-binding</keyword>
<dbReference type="InterPro" id="IPR011009">
    <property type="entry name" value="Kinase-like_dom_sf"/>
</dbReference>
<dbReference type="InterPro" id="IPR030616">
    <property type="entry name" value="Aur-like"/>
</dbReference>